<name>A0ABU5S0V4_9BACT</name>
<evidence type="ECO:0000313" key="2">
    <source>
        <dbReference type="Proteomes" id="UP001303899"/>
    </source>
</evidence>
<reference evidence="1 2" key="1">
    <citation type="submission" date="2023-12" db="EMBL/GenBank/DDBJ databases">
        <title>Novel species of the genus Arcicella isolated from rivers.</title>
        <authorList>
            <person name="Lu H."/>
        </authorList>
    </citation>
    <scope>NUCLEOTIDE SEQUENCE [LARGE SCALE GENOMIC DNA]</scope>
    <source>
        <strain evidence="1 2">DC2W</strain>
    </source>
</reference>
<accession>A0ABU5S0V4</accession>
<protein>
    <submittedName>
        <fullName evidence="1">Uncharacterized protein</fullName>
    </submittedName>
</protein>
<gene>
    <name evidence="1" type="ORF">VB776_04245</name>
</gene>
<organism evidence="1 2">
    <name type="scientific">Arcicella gelida</name>
    <dbReference type="NCBI Taxonomy" id="2984195"/>
    <lineage>
        <taxon>Bacteria</taxon>
        <taxon>Pseudomonadati</taxon>
        <taxon>Bacteroidota</taxon>
        <taxon>Cytophagia</taxon>
        <taxon>Cytophagales</taxon>
        <taxon>Flectobacillaceae</taxon>
        <taxon>Arcicella</taxon>
    </lineage>
</organism>
<comment type="caution">
    <text evidence="1">The sequence shown here is derived from an EMBL/GenBank/DDBJ whole genome shotgun (WGS) entry which is preliminary data.</text>
</comment>
<evidence type="ECO:0000313" key="1">
    <source>
        <dbReference type="EMBL" id="MEA5402112.1"/>
    </source>
</evidence>
<dbReference type="RefSeq" id="WP_323326347.1">
    <property type="nucleotide sequence ID" value="NZ_JAYGIL010000004.1"/>
</dbReference>
<dbReference type="EMBL" id="JAYGIL010000004">
    <property type="protein sequence ID" value="MEA5402112.1"/>
    <property type="molecule type" value="Genomic_DNA"/>
</dbReference>
<sequence length="124" mass="13994">MGNPSKKGATKLKNQAPTVQISKRSSILFELDNSSNVNEVHDVNIELENIDFLIAHKVNVYDNVELILKNNIYEAFSNKDKIGDIPSNYTPLLMMANKNKGRIISISLDKIIKVVIRVQIKFPN</sequence>
<proteinExistence type="predicted"/>
<keyword evidence="2" id="KW-1185">Reference proteome</keyword>
<dbReference type="Proteomes" id="UP001303899">
    <property type="component" value="Unassembled WGS sequence"/>
</dbReference>